<dbReference type="STRING" id="1122938.SAMN05660772_00655"/>
<evidence type="ECO:0000313" key="1">
    <source>
        <dbReference type="EMBL" id="SMB83631.1"/>
    </source>
</evidence>
<accession>A0A1W1US23</accession>
<keyword evidence="2" id="KW-1185">Reference proteome</keyword>
<gene>
    <name evidence="1" type="ORF">SAMN05660772_00655</name>
</gene>
<evidence type="ECO:0008006" key="3">
    <source>
        <dbReference type="Google" id="ProtNLM"/>
    </source>
</evidence>
<dbReference type="Pfam" id="PF17320">
    <property type="entry name" value="DUF5363"/>
    <property type="match status" value="1"/>
</dbReference>
<proteinExistence type="predicted"/>
<dbReference type="EMBL" id="FWWV01000013">
    <property type="protein sequence ID" value="SMB83631.1"/>
    <property type="molecule type" value="Genomic_DNA"/>
</dbReference>
<name>A0A1W1US23_9PAST</name>
<dbReference type="InterPro" id="IPR035292">
    <property type="entry name" value="DUF5363"/>
</dbReference>
<reference evidence="2" key="1">
    <citation type="submission" date="2017-04" db="EMBL/GenBank/DDBJ databases">
        <authorList>
            <person name="Varghese N."/>
            <person name="Submissions S."/>
        </authorList>
    </citation>
    <scope>NUCLEOTIDE SEQUENCE [LARGE SCALE GENOMIC DNA]</scope>
    <source>
        <strain evidence="2">DSM 23072</strain>
    </source>
</reference>
<dbReference type="Proteomes" id="UP000192408">
    <property type="component" value="Unassembled WGS sequence"/>
</dbReference>
<organism evidence="1 2">
    <name type="scientific">Pasteurella testudinis DSM 23072</name>
    <dbReference type="NCBI Taxonomy" id="1122938"/>
    <lineage>
        <taxon>Bacteria</taxon>
        <taxon>Pseudomonadati</taxon>
        <taxon>Pseudomonadota</taxon>
        <taxon>Gammaproteobacteria</taxon>
        <taxon>Pasteurellales</taxon>
        <taxon>Pasteurellaceae</taxon>
        <taxon>Pasteurella</taxon>
    </lineage>
</organism>
<protein>
    <recommendedName>
        <fullName evidence="3">DUF5363 family protein</fullName>
    </recommendedName>
</protein>
<evidence type="ECO:0000313" key="2">
    <source>
        <dbReference type="Proteomes" id="UP000192408"/>
    </source>
</evidence>
<dbReference type="AlphaFoldDB" id="A0A1W1US23"/>
<sequence length="55" mass="6340">MMQTQAKTGWFKKLLKQYDQLCKDLGVDKGGGCRRCVPIIKQDPEPEKQNKKDSE</sequence>
<dbReference type="RefSeq" id="WP_425272995.1">
    <property type="nucleotide sequence ID" value="NZ_FWWV01000013.1"/>
</dbReference>